<evidence type="ECO:0000313" key="8">
    <source>
        <dbReference type="RefSeq" id="XP_022079063.1"/>
    </source>
</evidence>
<organism evidence="7 8">
    <name type="scientific">Acanthaster planci</name>
    <name type="common">Crown-of-thorns starfish</name>
    <dbReference type="NCBI Taxonomy" id="133434"/>
    <lineage>
        <taxon>Eukaryota</taxon>
        <taxon>Metazoa</taxon>
        <taxon>Echinodermata</taxon>
        <taxon>Eleutherozoa</taxon>
        <taxon>Asterozoa</taxon>
        <taxon>Asteroidea</taxon>
        <taxon>Valvatacea</taxon>
        <taxon>Valvatida</taxon>
        <taxon>Acanthasteridae</taxon>
        <taxon>Acanthaster</taxon>
    </lineage>
</organism>
<dbReference type="KEGG" id="aplc:110991045"/>
<dbReference type="GeneID" id="110991045"/>
<dbReference type="GO" id="GO:0016020">
    <property type="term" value="C:membrane"/>
    <property type="evidence" value="ECO:0007669"/>
    <property type="project" value="UniProtKB-SubCell"/>
</dbReference>
<proteinExistence type="inferred from homology"/>
<reference evidence="8" key="1">
    <citation type="submission" date="2025-08" db="UniProtKB">
        <authorList>
            <consortium name="RefSeq"/>
        </authorList>
    </citation>
    <scope>IDENTIFICATION</scope>
</reference>
<protein>
    <submittedName>
        <fullName evidence="8">Membrane-spanning 4-domains subfamily A member 4A-like</fullName>
    </submittedName>
</protein>
<dbReference type="PANTHER" id="PTHR23320:SF165">
    <property type="entry name" value="MARVEL DOMAIN-CONTAINING PROTEIN"/>
    <property type="match status" value="1"/>
</dbReference>
<dbReference type="RefSeq" id="XP_022079063.1">
    <property type="nucleotide sequence ID" value="XM_022223371.1"/>
</dbReference>
<name>A0A8B7XE89_ACAPL</name>
<keyword evidence="7" id="KW-1185">Reference proteome</keyword>
<sequence>MAQSRPGPYVAQGPLSSAAPVVTVQHVQGSDPSDAAPTSAKDRGNIKGLRVTGMIQIVLGLSIVFFGILRIVLHVPLYFVGSPVWGGILFVVLPGLVGVAAACRRDRCTITAYMVLAILGSLTTVVILTFAAISASWDGARHFCHHSAIPQYETCLSSQGARVTVNVFVCLLAGVDGVVAIVGAAMSCGALCCSSGESQTDTVVYYTGPQMAAPQPGNLASAGQPPQYEVALQDPMVKAQGAAAAPPIETKDAYKHEFEQLYPLPVKSAYPEDRIPDTAI</sequence>
<feature type="transmembrane region" description="Helical" evidence="6">
    <location>
        <begin position="110"/>
        <end position="137"/>
    </location>
</feature>
<dbReference type="AlphaFoldDB" id="A0A8B7XE89"/>
<keyword evidence="4 6" id="KW-1133">Transmembrane helix</keyword>
<keyword evidence="5 6" id="KW-0472">Membrane</keyword>
<evidence type="ECO:0000313" key="7">
    <source>
        <dbReference type="Proteomes" id="UP000694845"/>
    </source>
</evidence>
<dbReference type="Proteomes" id="UP000694845">
    <property type="component" value="Unplaced"/>
</dbReference>
<accession>A0A8B7XE89</accession>
<evidence type="ECO:0000256" key="6">
    <source>
        <dbReference type="SAM" id="Phobius"/>
    </source>
</evidence>
<dbReference type="Pfam" id="PF04103">
    <property type="entry name" value="CD20"/>
    <property type="match status" value="1"/>
</dbReference>
<gene>
    <name evidence="8" type="primary">LOC110991045</name>
</gene>
<keyword evidence="3 6" id="KW-0812">Transmembrane</keyword>
<dbReference type="InterPro" id="IPR007237">
    <property type="entry name" value="CD20-like"/>
</dbReference>
<evidence type="ECO:0000256" key="1">
    <source>
        <dbReference type="ARBA" id="ARBA00004141"/>
    </source>
</evidence>
<evidence type="ECO:0000256" key="3">
    <source>
        <dbReference type="ARBA" id="ARBA00022692"/>
    </source>
</evidence>
<dbReference type="OrthoDB" id="10186065at2759"/>
<feature type="transmembrane region" description="Helical" evidence="6">
    <location>
        <begin position="51"/>
        <end position="72"/>
    </location>
</feature>
<dbReference type="InterPro" id="IPR030417">
    <property type="entry name" value="MS4A"/>
</dbReference>
<comment type="similarity">
    <text evidence="2">Belongs to the MS4A family.</text>
</comment>
<evidence type="ECO:0000256" key="5">
    <source>
        <dbReference type="ARBA" id="ARBA00023136"/>
    </source>
</evidence>
<evidence type="ECO:0000256" key="4">
    <source>
        <dbReference type="ARBA" id="ARBA00022989"/>
    </source>
</evidence>
<evidence type="ECO:0000256" key="2">
    <source>
        <dbReference type="ARBA" id="ARBA00009565"/>
    </source>
</evidence>
<feature type="transmembrane region" description="Helical" evidence="6">
    <location>
        <begin position="84"/>
        <end position="103"/>
    </location>
</feature>
<comment type="subcellular location">
    <subcellularLocation>
        <location evidence="1">Membrane</location>
        <topology evidence="1">Multi-pass membrane protein</topology>
    </subcellularLocation>
</comment>
<dbReference type="PANTHER" id="PTHR23320">
    <property type="entry name" value="MEMBRANE-SPANNING 4-DOMAINS SUBFAMILY A MS4A -RELATED"/>
    <property type="match status" value="1"/>
</dbReference>